<dbReference type="Gene3D" id="3.30.1360.40">
    <property type="match status" value="1"/>
</dbReference>
<dbReference type="GO" id="GO:0005737">
    <property type="term" value="C:cytoplasm"/>
    <property type="evidence" value="ECO:0007669"/>
    <property type="project" value="UniProtKB-SubCell"/>
</dbReference>
<dbReference type="PROSITE" id="PS52040">
    <property type="entry name" value="TOPO_IIA"/>
    <property type="match status" value="1"/>
</dbReference>
<dbReference type="Gene3D" id="3.90.199.10">
    <property type="entry name" value="Topoisomerase II, domain 5"/>
    <property type="match status" value="1"/>
</dbReference>
<reference evidence="11 12" key="1">
    <citation type="journal article" date="2011" name="Stand. Genomic Sci.">
        <title>Complete genome sequence of the thermophilic sulfur-reducer Hippea maritima type strain (MH(2)).</title>
        <authorList>
            <person name="Huntemann M."/>
            <person name="Lu M."/>
            <person name="Nolan M."/>
            <person name="Lapidus A."/>
            <person name="Lucas S."/>
            <person name="Hammon N."/>
            <person name="Deshpande S."/>
            <person name="Cheng J.F."/>
            <person name="Tapia R."/>
            <person name="Han C."/>
            <person name="Goodwin L."/>
            <person name="Pitluck S."/>
            <person name="Liolios K."/>
            <person name="Pagani I."/>
            <person name="Ivanova N."/>
            <person name="Ovchinikova G."/>
            <person name="Pati A."/>
            <person name="Chen A."/>
            <person name="Palaniappan K."/>
            <person name="Land M."/>
            <person name="Hauser L."/>
            <person name="Jeffries C.D."/>
            <person name="Detter J.C."/>
            <person name="Brambilla E.M."/>
            <person name="Rohde M."/>
            <person name="Spring S."/>
            <person name="Goker M."/>
            <person name="Woyke T."/>
            <person name="Bristow J."/>
            <person name="Eisen J.A."/>
            <person name="Markowitz V."/>
            <person name="Hugenholtz P."/>
            <person name="Kyrpides N.C."/>
            <person name="Klenk H.P."/>
            <person name="Mavromatis K."/>
        </authorList>
    </citation>
    <scope>NUCLEOTIDE SEQUENCE [LARGE SCALE GENOMIC DNA]</scope>
    <source>
        <strain evidence="12">ATCC 700847 / DSM 10411 / MH2</strain>
    </source>
</reference>
<dbReference type="GO" id="GO:0005524">
    <property type="term" value="F:ATP binding"/>
    <property type="evidence" value="ECO:0007669"/>
    <property type="project" value="UniProtKB-UniRule"/>
</dbReference>
<feature type="active site" description="O-(5'-phospho-DNA)-tyrosine intermediate" evidence="8 9">
    <location>
        <position position="124"/>
    </location>
</feature>
<evidence type="ECO:0000313" key="12">
    <source>
        <dbReference type="Proteomes" id="UP000008139"/>
    </source>
</evidence>
<dbReference type="HOGENOM" id="CLU_002977_6_1_7"/>
<feature type="short sequence motif" description="GyrA-box" evidence="8">
    <location>
        <begin position="527"/>
        <end position="533"/>
    </location>
</feature>
<dbReference type="EMBL" id="CP002606">
    <property type="protein sequence ID" value="AEA32989.1"/>
    <property type="molecule type" value="Genomic_DNA"/>
</dbReference>
<evidence type="ECO:0000256" key="4">
    <source>
        <dbReference type="ARBA" id="ARBA00022840"/>
    </source>
</evidence>
<keyword evidence="8" id="KW-0963">Cytoplasm</keyword>
<dbReference type="FunFam" id="3.90.199.10:FF:000001">
    <property type="entry name" value="DNA gyrase subunit A"/>
    <property type="match status" value="1"/>
</dbReference>
<dbReference type="InterPro" id="IPR006691">
    <property type="entry name" value="GyrA/parC_rep"/>
</dbReference>
<keyword evidence="4 8" id="KW-0067">ATP-binding</keyword>
<evidence type="ECO:0000256" key="1">
    <source>
        <dbReference type="ARBA" id="ARBA00000185"/>
    </source>
</evidence>
<evidence type="ECO:0000313" key="11">
    <source>
        <dbReference type="EMBL" id="AEA32989.1"/>
    </source>
</evidence>
<dbReference type="GO" id="GO:0005694">
    <property type="term" value="C:chromosome"/>
    <property type="evidence" value="ECO:0007669"/>
    <property type="project" value="InterPro"/>
</dbReference>
<dbReference type="InterPro" id="IPR013760">
    <property type="entry name" value="Topo_IIA-like_dom_sf"/>
</dbReference>
<dbReference type="eggNOG" id="COG0188">
    <property type="taxonomic scope" value="Bacteria"/>
</dbReference>
<dbReference type="Pfam" id="PF03989">
    <property type="entry name" value="DNA_gyraseA_C"/>
    <property type="match status" value="6"/>
</dbReference>
<dbReference type="FunCoup" id="F2LWE3">
    <property type="interactions" value="374"/>
</dbReference>
<gene>
    <name evidence="8" type="primary">gyrA</name>
    <name evidence="11" type="ordered locus">Hipma_0006</name>
</gene>
<dbReference type="STRING" id="760142.Hipma_0006"/>
<dbReference type="InterPro" id="IPR005743">
    <property type="entry name" value="GyrA"/>
</dbReference>
<dbReference type="SUPFAM" id="SSF56719">
    <property type="entry name" value="Type II DNA topoisomerase"/>
    <property type="match status" value="1"/>
</dbReference>
<evidence type="ECO:0000256" key="7">
    <source>
        <dbReference type="ARBA" id="ARBA00023235"/>
    </source>
</evidence>
<dbReference type="RefSeq" id="WP_013681034.1">
    <property type="nucleotide sequence ID" value="NC_015318.1"/>
</dbReference>
<evidence type="ECO:0000256" key="6">
    <source>
        <dbReference type="ARBA" id="ARBA00023125"/>
    </source>
</evidence>
<dbReference type="InterPro" id="IPR050220">
    <property type="entry name" value="Type_II_DNA_Topoisomerases"/>
</dbReference>
<evidence type="ECO:0000256" key="9">
    <source>
        <dbReference type="PROSITE-ProRule" id="PRU01384"/>
    </source>
</evidence>
<dbReference type="NCBIfam" id="TIGR01063">
    <property type="entry name" value="gyrA"/>
    <property type="match status" value="1"/>
</dbReference>
<dbReference type="PANTHER" id="PTHR43493:SF5">
    <property type="entry name" value="DNA GYRASE SUBUNIT A, CHLOROPLASTIC_MITOCHONDRIAL"/>
    <property type="match status" value="1"/>
</dbReference>
<dbReference type="InterPro" id="IPR002205">
    <property type="entry name" value="Topo_IIA_dom_A"/>
</dbReference>
<dbReference type="GO" id="GO:0003677">
    <property type="term" value="F:DNA binding"/>
    <property type="evidence" value="ECO:0007669"/>
    <property type="project" value="UniProtKB-UniRule"/>
</dbReference>
<accession>F2LWE3</accession>
<feature type="domain" description="Topo IIA-type catalytic" evidence="10">
    <location>
        <begin position="36"/>
        <end position="500"/>
    </location>
</feature>
<dbReference type="Gene3D" id="2.120.10.90">
    <property type="entry name" value="DNA gyrase/topoisomerase IV, subunit A, C-terminal"/>
    <property type="match status" value="1"/>
</dbReference>
<comment type="function">
    <text evidence="8">A type II topoisomerase that negatively supercoils closed circular double-stranded (ds) DNA in an ATP-dependent manner to modulate DNA topology and maintain chromosomes in an underwound state. Negative supercoiling favors strand separation, and DNA replication, transcription, recombination and repair, all of which involve strand separation. Also able to catalyze the interconversion of other topological isomers of dsDNA rings, including catenanes and knotted rings. Type II topoisomerases break and join 2 DNA strands simultaneously in an ATP-dependent manner.</text>
</comment>
<dbReference type="NCBIfam" id="NF004044">
    <property type="entry name" value="PRK05561.1"/>
    <property type="match status" value="1"/>
</dbReference>
<dbReference type="FunFam" id="1.10.268.10:FF:000001">
    <property type="entry name" value="DNA gyrase subunit A"/>
    <property type="match status" value="1"/>
</dbReference>
<comment type="miscellaneous">
    <text evidence="8">Few gyrases are as efficient as E.coli at forming negative supercoils. Not all organisms have 2 type II topoisomerases; in organisms with a single type II topoisomerase this enzyme also has to decatenate newly replicated chromosomes.</text>
</comment>
<dbReference type="KEGG" id="hmr:Hipma_0006"/>
<keyword evidence="6 8" id="KW-0238">DNA-binding</keyword>
<dbReference type="PANTHER" id="PTHR43493">
    <property type="entry name" value="DNA GYRASE/TOPOISOMERASE SUBUNIT A"/>
    <property type="match status" value="1"/>
</dbReference>
<dbReference type="GO" id="GO:0009330">
    <property type="term" value="C:DNA topoisomerase type II (double strand cut, ATP-hydrolyzing) complex"/>
    <property type="evidence" value="ECO:0007669"/>
    <property type="project" value="TreeGrafter"/>
</dbReference>
<dbReference type="InterPro" id="IPR013757">
    <property type="entry name" value="Topo_IIA_A_a_sf"/>
</dbReference>
<dbReference type="GO" id="GO:0006265">
    <property type="term" value="P:DNA topological change"/>
    <property type="evidence" value="ECO:0007669"/>
    <property type="project" value="UniProtKB-UniRule"/>
</dbReference>
<reference evidence="12" key="2">
    <citation type="submission" date="2011-03" db="EMBL/GenBank/DDBJ databases">
        <title>The complete genome of Hippea maritima DSM 10411.</title>
        <authorList>
            <consortium name="US DOE Joint Genome Institute (JGI-PGF)"/>
            <person name="Lucas S."/>
            <person name="Copeland A."/>
            <person name="Lapidus A."/>
            <person name="Bruce D."/>
            <person name="Goodwin L."/>
            <person name="Pitluck S."/>
            <person name="Peters L."/>
            <person name="Kyrpides N."/>
            <person name="Mavromatis K."/>
            <person name="Pagani I."/>
            <person name="Ivanova N."/>
            <person name="Mikhailova N."/>
            <person name="Lu M."/>
            <person name="Detter J.C."/>
            <person name="Tapia R."/>
            <person name="Han C."/>
            <person name="Land M."/>
            <person name="Hauser L."/>
            <person name="Markowitz V."/>
            <person name="Cheng J.-F."/>
            <person name="Hugenholtz P."/>
            <person name="Woyke T."/>
            <person name="Wu D."/>
            <person name="Spring S."/>
            <person name="Schroeder M."/>
            <person name="Brambilla E."/>
            <person name="Klenk H.-P."/>
            <person name="Eisen J.A."/>
        </authorList>
    </citation>
    <scope>NUCLEOTIDE SEQUENCE [LARGE SCALE GENOMIC DNA]</scope>
    <source>
        <strain evidence="12">ATCC 700847 / DSM 10411 / MH2</strain>
    </source>
</reference>
<dbReference type="Pfam" id="PF00521">
    <property type="entry name" value="DNA_topoisoIV"/>
    <property type="match status" value="1"/>
</dbReference>
<comment type="similarity">
    <text evidence="2 8">Belongs to the type II topoisomerase GyrA/ParC subunit family.</text>
</comment>
<organism evidence="11 12">
    <name type="scientific">Hippea maritima (strain ATCC 700847 / DSM 10411 / MH2)</name>
    <dbReference type="NCBI Taxonomy" id="760142"/>
    <lineage>
        <taxon>Bacteria</taxon>
        <taxon>Pseudomonadati</taxon>
        <taxon>Campylobacterota</taxon>
        <taxon>Desulfurellia</taxon>
        <taxon>Desulfurellales</taxon>
        <taxon>Hippeaceae</taxon>
        <taxon>Hippea</taxon>
    </lineage>
</organism>
<proteinExistence type="inferred from homology"/>
<comment type="subcellular location">
    <subcellularLocation>
        <location evidence="8">Cytoplasm</location>
    </subcellularLocation>
</comment>
<dbReference type="AlphaFoldDB" id="F2LWE3"/>
<dbReference type="InParanoid" id="F2LWE3"/>
<dbReference type="SUPFAM" id="SSF101904">
    <property type="entry name" value="GyrA/ParC C-terminal domain-like"/>
    <property type="match status" value="1"/>
</dbReference>
<evidence type="ECO:0000256" key="3">
    <source>
        <dbReference type="ARBA" id="ARBA00022741"/>
    </source>
</evidence>
<sequence>MKDLFSDKNIFPVDIKDTMQQSYLDYSMSVIVGRAIPDARDGLKPVHRRILYAMKELNLEHNKPYKKSARVVGDVIGKYHPHGDMAVYDALVRMSQDFSMRYPLIDGQGNFGSLDGDSPAAMRYTEVRLSKIAEEMLKDLDKNSVDFVPNYDDSLKEPSVLPTFIPNLLMNGTDGIAVGFATKIPPNNLAEIIDACLAYLDKDGEISTDEILNYIKGPDFPTGGICFDIKSIKEAYKKGIGKITLRAKVKEEKIKNRQALVVYEIPYQVNKALLLQSIAQLVKDKKVEGIADLRDESNKEGVRIVIEIKKDEQPKVILNKLFKYTNLQTTFGVNMMALVGNTPRLLNIKDAIGVFVEHRIDVVKRRTSFLLSKAKDRAHILEGLLITLDNIDEVVAIIKSSQSTQEARSRLKERFKLSDRQTQAILDMKLARLVALEKQKLIDEYNQVLKDIEYYESILKDRSVLKGVIKDELVYVKQTYADERKTQILDSIVDIGIEDVIKDEQLIITFSKKGYVKAVPLDVYSTQHRGGKGRMAATFSDNDYITDIFLTNSLNTLLCFTNLGRVYSVKAYNIPKQSPSAKGRPIVNILNLQPQEFVKTIVPISEADSLFFATAAGTVKRSSFRHFENIPSNGKIAIRLNEQDSLVSVFSVAEGDEVIITTRRGMCVRFDSDSVRDMGRAAAGVRGINLSEGDSVVSAFNFNQDKHTKLIVVSQTGLGKLLRVSDIRKVNRGAKGVRCIKLKENDSVAGSLSLKDTGDVIVVTKNGKMIKMDADSINVFSRAARGVKLINLDEADSVVSIVVAGSEDEYKA</sequence>
<dbReference type="CDD" id="cd00187">
    <property type="entry name" value="TOP4c"/>
    <property type="match status" value="1"/>
</dbReference>
<keyword evidence="7 8" id="KW-0413">Isomerase</keyword>
<evidence type="ECO:0000256" key="8">
    <source>
        <dbReference type="HAMAP-Rule" id="MF_01897"/>
    </source>
</evidence>
<keyword evidence="3 8" id="KW-0547">Nucleotide-binding</keyword>
<dbReference type="Proteomes" id="UP000008139">
    <property type="component" value="Chromosome"/>
</dbReference>
<dbReference type="GO" id="GO:0034335">
    <property type="term" value="F:DNA negative supercoiling activity"/>
    <property type="evidence" value="ECO:0007669"/>
    <property type="project" value="UniProtKB-ARBA"/>
</dbReference>
<keyword evidence="5 8" id="KW-0799">Topoisomerase</keyword>
<dbReference type="EC" id="5.6.2.2" evidence="8"/>
<dbReference type="InterPro" id="IPR035516">
    <property type="entry name" value="Gyrase/topoIV_suA_C"/>
</dbReference>
<evidence type="ECO:0000259" key="10">
    <source>
        <dbReference type="PROSITE" id="PS52040"/>
    </source>
</evidence>
<dbReference type="NCBIfam" id="NF004043">
    <property type="entry name" value="PRK05560.1"/>
    <property type="match status" value="1"/>
</dbReference>
<comment type="subunit">
    <text evidence="8">Heterotetramer, composed of two GyrA and two GyrB chains. In the heterotetramer, GyrA contains the active site tyrosine that forms a transient covalent intermediate with DNA, while GyrB binds cofactors and catalyzes ATP hydrolysis.</text>
</comment>
<keyword evidence="12" id="KW-1185">Reference proteome</keyword>
<evidence type="ECO:0000256" key="2">
    <source>
        <dbReference type="ARBA" id="ARBA00008263"/>
    </source>
</evidence>
<dbReference type="Gene3D" id="1.10.268.10">
    <property type="entry name" value="Topoisomerase, domain 3"/>
    <property type="match status" value="1"/>
</dbReference>
<dbReference type="FunFam" id="3.30.1360.40:FF:000002">
    <property type="entry name" value="DNA gyrase subunit A"/>
    <property type="match status" value="1"/>
</dbReference>
<comment type="catalytic activity">
    <reaction evidence="1 8 9">
        <text>ATP-dependent breakage, passage and rejoining of double-stranded DNA.</text>
        <dbReference type="EC" id="5.6.2.2"/>
    </reaction>
</comment>
<dbReference type="InterPro" id="IPR013758">
    <property type="entry name" value="Topo_IIA_A/C_ab"/>
</dbReference>
<dbReference type="SMART" id="SM00434">
    <property type="entry name" value="TOP4c"/>
    <property type="match status" value="1"/>
</dbReference>
<protein>
    <recommendedName>
        <fullName evidence="8">DNA gyrase subunit A</fullName>
        <ecNumber evidence="8">5.6.2.2</ecNumber>
    </recommendedName>
</protein>
<dbReference type="GO" id="GO:0006261">
    <property type="term" value="P:DNA-templated DNA replication"/>
    <property type="evidence" value="ECO:0007669"/>
    <property type="project" value="UniProtKB-UniRule"/>
</dbReference>
<evidence type="ECO:0000256" key="5">
    <source>
        <dbReference type="ARBA" id="ARBA00023029"/>
    </source>
</evidence>
<name>F2LWE3_HIPMA</name>
<dbReference type="OrthoDB" id="9806486at2"/>
<dbReference type="HAMAP" id="MF_01897">
    <property type="entry name" value="GyrA"/>
    <property type="match status" value="1"/>
</dbReference>